<evidence type="ECO:0000256" key="4">
    <source>
        <dbReference type="ARBA" id="ARBA00023172"/>
    </source>
</evidence>
<evidence type="ECO:0000313" key="7">
    <source>
        <dbReference type="EMBL" id="ADO19221.1"/>
    </source>
</evidence>
<dbReference type="GO" id="GO:0006313">
    <property type="term" value="P:DNA transposition"/>
    <property type="evidence" value="ECO:0007669"/>
    <property type="project" value="InterPro"/>
</dbReference>
<dbReference type="InterPro" id="IPR012337">
    <property type="entry name" value="RNaseH-like_sf"/>
</dbReference>
<name>E7DQ63_9NOSO</name>
<protein>
    <recommendedName>
        <fullName evidence="6">Transposase IS4-like domain-containing protein</fullName>
    </recommendedName>
</protein>
<evidence type="ECO:0000256" key="5">
    <source>
        <dbReference type="SAM" id="Phobius"/>
    </source>
</evidence>
<dbReference type="NCBIfam" id="NF033592">
    <property type="entry name" value="transpos_IS4_1"/>
    <property type="match status" value="1"/>
</dbReference>
<feature type="transmembrane region" description="Helical" evidence="5">
    <location>
        <begin position="53"/>
        <end position="71"/>
    </location>
</feature>
<dbReference type="InterPro" id="IPR047952">
    <property type="entry name" value="Transpos_IS4"/>
</dbReference>
<keyword evidence="3" id="KW-0238">DNA-binding</keyword>
<dbReference type="GO" id="GO:0004803">
    <property type="term" value="F:transposase activity"/>
    <property type="evidence" value="ECO:0007669"/>
    <property type="project" value="InterPro"/>
</dbReference>
<dbReference type="InterPro" id="IPR002559">
    <property type="entry name" value="Transposase_11"/>
</dbReference>
<dbReference type="EMBL" id="HQ291147">
    <property type="protein sequence ID" value="ADO19221.1"/>
    <property type="molecule type" value="Genomic_DNA"/>
</dbReference>
<dbReference type="AlphaFoldDB" id="E7DQ63"/>
<evidence type="ECO:0000256" key="3">
    <source>
        <dbReference type="ARBA" id="ARBA00023125"/>
    </source>
</evidence>
<proteinExistence type="inferred from homology"/>
<evidence type="ECO:0000259" key="6">
    <source>
        <dbReference type="Pfam" id="PF01609"/>
    </source>
</evidence>
<organism evidence="7">
    <name type="scientific">Nostoc flagelliforme str. Sunitezuoqi</name>
    <dbReference type="NCBI Taxonomy" id="676037"/>
    <lineage>
        <taxon>Bacteria</taxon>
        <taxon>Bacillati</taxon>
        <taxon>Cyanobacteriota</taxon>
        <taxon>Cyanophyceae</taxon>
        <taxon>Nostocales</taxon>
        <taxon>Nostocaceae</taxon>
        <taxon>Nostoc</taxon>
    </lineage>
</organism>
<comment type="similarity">
    <text evidence="1">Belongs to the transposase 11 family.</text>
</comment>
<keyword evidence="5" id="KW-1133">Transmembrane helix</keyword>
<feature type="domain" description="Transposase IS4-like" evidence="6">
    <location>
        <begin position="177"/>
        <end position="350"/>
    </location>
</feature>
<dbReference type="Pfam" id="PF01609">
    <property type="entry name" value="DDE_Tnp_1"/>
    <property type="match status" value="1"/>
</dbReference>
<dbReference type="GO" id="GO:0003677">
    <property type="term" value="F:DNA binding"/>
    <property type="evidence" value="ECO:0007669"/>
    <property type="project" value="UniProtKB-KW"/>
</dbReference>
<accession>E7DQ63</accession>
<reference evidence="7" key="1">
    <citation type="journal article" date="2011" name="Acta Physiol. Plant.">
        <title>An investigation on the genetic background of Nostoc flagelliforme by similarity analysis of its partial genomic DNA and phylogenetic comparison of deduced related species.</title>
        <authorList>
            <person name="Gao X."/>
            <person name="Liu K."/>
            <person name="Qiu B.S."/>
        </authorList>
    </citation>
    <scope>NUCLEOTIDE SEQUENCE</scope>
    <source>
        <strain evidence="7">Sunitezuoqi</strain>
    </source>
</reference>
<evidence type="ECO:0000256" key="1">
    <source>
        <dbReference type="ARBA" id="ARBA00010075"/>
    </source>
</evidence>
<sequence>MPTKKPRNPDHVRRPNAPLADNEAISEHLKHLLSPAIYAQSAYYRSLGLRDRVLNLTLMVAAILTLIWRQVPSVGELTRMLEQEELLWGKTVRISQQALSQRFLSFPSELFERVFHDLLPLLRSRWDVREKRPLPAAVKYARNHFENIWIADGSTLEALFRKLDSLSDVPQGKLAGKICTVIDLLTRLPVQVWFHTNPLAHDTNFLDDLINIASAKTLLVLDRGFYDFGFFLRLIAKQVNFITRIKSNAAFDVERILSYDYTFRDRVIFFNTEDKHQKILRLRLIEVKQGKTWYAYITSVLDPQILPPYVVADLYARRWRIEEAFNTAKRLLRLSYLWTGSINGVKLQVWATWLFYAVLIDLADAVADELALPFDRISLEMIFRGLYHFNHAYNKGRTTDPILFFAAPENKNLDVVKTIRKKPQTLDLSPFPLPLTIPAFP</sequence>
<gene>
    <name evidence="7" type="ORF">Nfla_7502</name>
</gene>
<keyword evidence="5" id="KW-0812">Transmembrane</keyword>
<evidence type="ECO:0000256" key="2">
    <source>
        <dbReference type="ARBA" id="ARBA00022578"/>
    </source>
</evidence>
<dbReference type="SUPFAM" id="SSF53098">
    <property type="entry name" value="Ribonuclease H-like"/>
    <property type="match status" value="1"/>
</dbReference>
<dbReference type="PANTHER" id="PTHR33258">
    <property type="entry name" value="TRANSPOSASE INSL FOR INSERTION SEQUENCE ELEMENT IS186A-RELATED"/>
    <property type="match status" value="1"/>
</dbReference>
<dbReference type="PANTHER" id="PTHR33258:SF1">
    <property type="entry name" value="TRANSPOSASE INSL FOR INSERTION SEQUENCE ELEMENT IS186A-RELATED"/>
    <property type="match status" value="1"/>
</dbReference>
<keyword evidence="2" id="KW-0815">Transposition</keyword>
<keyword evidence="5" id="KW-0472">Membrane</keyword>
<keyword evidence="4" id="KW-0233">DNA recombination</keyword>